<gene>
    <name evidence="3" type="ORF">A4G23_04655</name>
</gene>
<keyword evidence="2" id="KW-0812">Transmembrane</keyword>
<keyword evidence="4" id="KW-1185">Reference proteome</keyword>
<dbReference type="OrthoDB" id="4334501at2"/>
<feature type="compositionally biased region" description="Basic and acidic residues" evidence="1">
    <location>
        <begin position="137"/>
        <end position="151"/>
    </location>
</feature>
<dbReference type="PATRIC" id="fig|285473.5.peg.4905"/>
<dbReference type="GeneID" id="33067436"/>
<dbReference type="Proteomes" id="UP000095349">
    <property type="component" value="Chromosome"/>
</dbReference>
<accession>A0A1D8G8J1</accession>
<evidence type="ECO:0000313" key="4">
    <source>
        <dbReference type="Proteomes" id="UP000095349"/>
    </source>
</evidence>
<name>A0A1D8G8J1_9ACTN</name>
<evidence type="ECO:0000313" key="3">
    <source>
        <dbReference type="EMBL" id="AOT61766.1"/>
    </source>
</evidence>
<keyword evidence="2" id="KW-0472">Membrane</keyword>
<evidence type="ECO:0000256" key="2">
    <source>
        <dbReference type="SAM" id="Phobius"/>
    </source>
</evidence>
<dbReference type="EMBL" id="CP017316">
    <property type="protein sequence ID" value="AOT61766.1"/>
    <property type="molecule type" value="Genomic_DNA"/>
</dbReference>
<feature type="transmembrane region" description="Helical" evidence="2">
    <location>
        <begin position="26"/>
        <end position="46"/>
    </location>
</feature>
<feature type="region of interest" description="Disordered" evidence="1">
    <location>
        <begin position="137"/>
        <end position="160"/>
    </location>
</feature>
<keyword evidence="2" id="KW-1133">Transmembrane helix</keyword>
<reference evidence="3 4" key="1">
    <citation type="submission" date="2016-09" db="EMBL/GenBank/DDBJ databases">
        <title>Streptomyces rubrolavendulae MJM4426 Genome sequencing and assembly.</title>
        <authorList>
            <person name="Kim J.-G."/>
        </authorList>
    </citation>
    <scope>NUCLEOTIDE SEQUENCE [LARGE SCALE GENOMIC DNA]</scope>
    <source>
        <strain evidence="3 4">MJM4426</strain>
    </source>
</reference>
<dbReference type="KEGG" id="srn:A4G23_04655"/>
<organism evidence="3 4">
    <name type="scientific">Streptomyces rubrolavendulae</name>
    <dbReference type="NCBI Taxonomy" id="285473"/>
    <lineage>
        <taxon>Bacteria</taxon>
        <taxon>Bacillati</taxon>
        <taxon>Actinomycetota</taxon>
        <taxon>Actinomycetes</taxon>
        <taxon>Kitasatosporales</taxon>
        <taxon>Streptomycetaceae</taxon>
        <taxon>Streptomyces</taxon>
    </lineage>
</organism>
<proteinExistence type="predicted"/>
<dbReference type="AlphaFoldDB" id="A0A1D8G8J1"/>
<evidence type="ECO:0000256" key="1">
    <source>
        <dbReference type="SAM" id="MobiDB-lite"/>
    </source>
</evidence>
<protein>
    <submittedName>
        <fullName evidence="3">Uncharacterized protein</fullName>
    </submittedName>
</protein>
<sequence length="160" mass="17440">MTSSPGDEPVFVRTGGHWHYNHRNRVGRVLIVVTGLVVAWGLYAYADDIRWSEAELRAAVHEAERAVESEALPAYQFTTGYDGHLRDAVHASGEGPEHGARVEAREEGGGADRYEVTTTDTDTAYCVSVTPAVRDLPRDVHGRPSGDEVRPSLEVAEAPC</sequence>
<dbReference type="RefSeq" id="WP_069978619.1">
    <property type="nucleotide sequence ID" value="NZ_CP017316.1"/>
</dbReference>